<reference evidence="1 2" key="1">
    <citation type="journal article" date="2012" name="PLoS Pathog.">
        <title>Diverse lifestyles and strategies of plant pathogenesis encoded in the genomes of eighteen Dothideomycetes fungi.</title>
        <authorList>
            <person name="Ohm R.A."/>
            <person name="Feau N."/>
            <person name="Henrissat B."/>
            <person name="Schoch C.L."/>
            <person name="Horwitz B.A."/>
            <person name="Barry K.W."/>
            <person name="Condon B.J."/>
            <person name="Copeland A.C."/>
            <person name="Dhillon B."/>
            <person name="Glaser F."/>
            <person name="Hesse C.N."/>
            <person name="Kosti I."/>
            <person name="LaButti K."/>
            <person name="Lindquist E.A."/>
            <person name="Lucas S."/>
            <person name="Salamov A.A."/>
            <person name="Bradshaw R.E."/>
            <person name="Ciuffetti L."/>
            <person name="Hamelin R.C."/>
            <person name="Kema G.H.J."/>
            <person name="Lawrence C."/>
            <person name="Scott J.A."/>
            <person name="Spatafora J.W."/>
            <person name="Turgeon B.G."/>
            <person name="de Wit P.J.G.M."/>
            <person name="Zhong S."/>
            <person name="Goodwin S.B."/>
            <person name="Grigoriev I.V."/>
        </authorList>
    </citation>
    <scope>NUCLEOTIDE SEQUENCE [LARGE SCALE GENOMIC DNA]</scope>
    <source>
        <strain evidence="1 2">CIRAD86</strain>
    </source>
</reference>
<dbReference type="AlphaFoldDB" id="M3A1W1"/>
<protein>
    <submittedName>
        <fullName evidence="1">Uncharacterized protein</fullName>
    </submittedName>
</protein>
<dbReference type="VEuPathDB" id="FungiDB:MYCFIDRAFT_178524"/>
<dbReference type="EMBL" id="KB446563">
    <property type="protein sequence ID" value="EME78376.1"/>
    <property type="molecule type" value="Genomic_DNA"/>
</dbReference>
<sequence>MTYSTQLNHNRYSHDSVSHTIGTTQVGYDNKNLRPLEEMQDRDRTTNWAKARKRTTGTTRGCSENAAMIGADLGTDDSAQDPRVLSADPYRSEAVKFFSSRATRSIPMNNLFIHTADSCKAHSPILSITIFHDHDLPSSATFLAHSDALLIVHLSVDSHDSDTSKDVGAKMAHRSVPLEHDVQCVRESSSAAQIRARTIDVVVAFSLGS</sequence>
<evidence type="ECO:0000313" key="2">
    <source>
        <dbReference type="Proteomes" id="UP000016932"/>
    </source>
</evidence>
<name>M3A1W1_PSEFD</name>
<dbReference type="RefSeq" id="XP_007930767.1">
    <property type="nucleotide sequence ID" value="XM_007932576.1"/>
</dbReference>
<proteinExistence type="predicted"/>
<gene>
    <name evidence="1" type="ORF">MYCFIDRAFT_178524</name>
</gene>
<accession>M3A1W1</accession>
<evidence type="ECO:0000313" key="1">
    <source>
        <dbReference type="EMBL" id="EME78376.1"/>
    </source>
</evidence>
<dbReference type="Proteomes" id="UP000016932">
    <property type="component" value="Unassembled WGS sequence"/>
</dbReference>
<keyword evidence="2" id="KW-1185">Reference proteome</keyword>
<organism evidence="1 2">
    <name type="scientific">Pseudocercospora fijiensis (strain CIRAD86)</name>
    <name type="common">Black leaf streak disease fungus</name>
    <name type="synonym">Mycosphaerella fijiensis</name>
    <dbReference type="NCBI Taxonomy" id="383855"/>
    <lineage>
        <taxon>Eukaryota</taxon>
        <taxon>Fungi</taxon>
        <taxon>Dikarya</taxon>
        <taxon>Ascomycota</taxon>
        <taxon>Pezizomycotina</taxon>
        <taxon>Dothideomycetes</taxon>
        <taxon>Dothideomycetidae</taxon>
        <taxon>Mycosphaerellales</taxon>
        <taxon>Mycosphaerellaceae</taxon>
        <taxon>Pseudocercospora</taxon>
    </lineage>
</organism>
<dbReference type="HOGENOM" id="CLU_1315904_0_0_1"/>
<dbReference type="KEGG" id="pfj:MYCFIDRAFT_178524"/>
<dbReference type="GeneID" id="19333957"/>